<dbReference type="PROSITE" id="PS51108">
    <property type="entry name" value="PTS_EIID"/>
    <property type="match status" value="1"/>
</dbReference>
<dbReference type="GO" id="GO:0005886">
    <property type="term" value="C:plasma membrane"/>
    <property type="evidence" value="ECO:0007669"/>
    <property type="project" value="TreeGrafter"/>
</dbReference>
<reference evidence="3" key="4">
    <citation type="submission" date="2020-02" db="EMBL/GenBank/DDBJ databases">
        <authorList>
            <person name="Littmann E."/>
            <person name="Sorbara M."/>
        </authorList>
    </citation>
    <scope>NUCLEOTIDE SEQUENCE</scope>
    <source>
        <strain evidence="3">MSK.17.79</strain>
    </source>
</reference>
<dbReference type="EMBL" id="JAJCJQ010000014">
    <property type="protein sequence ID" value="MCB6961190.1"/>
    <property type="molecule type" value="Genomic_DNA"/>
</dbReference>
<dbReference type="AlphaFoldDB" id="A0A5S4VE03"/>
<feature type="transmembrane region" description="Helical" evidence="1">
    <location>
        <begin position="185"/>
        <end position="205"/>
    </location>
</feature>
<reference evidence="3" key="3">
    <citation type="journal article" date="2020" name="Cell Host Microbe">
        <title>Functional and Genomic Variation between Human-Derived Isolates of Lachnospiraceae Reveals Inter- and Intra-Species Diversity.</title>
        <authorList>
            <person name="Sorbara M.T."/>
            <person name="Littmann E.R."/>
            <person name="Fontana E."/>
            <person name="Moody T.U."/>
            <person name="Kohout C.E."/>
            <person name="Gjonbalaj M."/>
            <person name="Eaton V."/>
            <person name="Seok R."/>
            <person name="Leiner I.M."/>
            <person name="Pamer E.G."/>
        </authorList>
    </citation>
    <scope>NUCLEOTIDE SEQUENCE</scope>
    <source>
        <strain evidence="3">MSK.17.79</strain>
    </source>
</reference>
<dbReference type="Proteomes" id="UP001193670">
    <property type="component" value="Unassembled WGS sequence"/>
</dbReference>
<dbReference type="EMBL" id="VSTG01000012">
    <property type="protein sequence ID" value="TYL57324.1"/>
    <property type="molecule type" value="Genomic_DNA"/>
</dbReference>
<feature type="transmembrane region" description="Helical" evidence="1">
    <location>
        <begin position="156"/>
        <end position="173"/>
    </location>
</feature>
<evidence type="ECO:0000313" key="4">
    <source>
        <dbReference type="EMBL" id="TYL57324.1"/>
    </source>
</evidence>
<evidence type="ECO:0000313" key="2">
    <source>
        <dbReference type="EMBL" id="MCB6961190.1"/>
    </source>
</evidence>
<dbReference type="EMBL" id="JAAILW010000018">
    <property type="protein sequence ID" value="NSC27692.1"/>
    <property type="molecule type" value="Genomic_DNA"/>
</dbReference>
<sequence>MKMTTSKLITKRDLRKVFFRSFPMEWTWNYEKQQNLGYTYALIPIIEKLYKDKPEEKAAALQRHLEFFNTTPHMVTLILGISTAMEEENALDENFDTSSINSVKAGLMGPLAGIGDSFMWGTLRIIATGIGTSLAMNGNILGPILFFLLFNIPHVILRYICMMGGYKFGAGFLSKIAAGGLMEKLTYAASILGLMSIGSMIATMVTVNIPLKYTNGDTSVVIADVINGIVPCLLPLLFTGFIYWLVTKKKMKTTWALILIFIIGILGSLTGILGV</sequence>
<dbReference type="Pfam" id="PF03613">
    <property type="entry name" value="EIID-AGA"/>
    <property type="match status" value="1"/>
</dbReference>
<keyword evidence="1" id="KW-0812">Transmembrane</keyword>
<dbReference type="InterPro" id="IPR004704">
    <property type="entry name" value="PTS_IID_man"/>
</dbReference>
<evidence type="ECO:0000256" key="1">
    <source>
        <dbReference type="SAM" id="Phobius"/>
    </source>
</evidence>
<reference evidence="4 5" key="2">
    <citation type="submission" date="2019-09" db="EMBL/GenBank/DDBJ databases">
        <title>Strain-level analysis of Eubacterium rectale using genomes from metagenomes.</title>
        <authorList>
            <person name="Karcher N."/>
            <person name="Segata N."/>
        </authorList>
    </citation>
    <scope>NUCLEOTIDE SEQUENCE [LARGE SCALE GENOMIC DNA]</scope>
    <source>
        <strain evidence="4 5">L2-21</strain>
    </source>
</reference>
<protein>
    <submittedName>
        <fullName evidence="4">PTS system mannose/fructose/sorbose family transporter subunit IID</fullName>
    </submittedName>
</protein>
<reference evidence="2" key="5">
    <citation type="submission" date="2021-10" db="EMBL/GenBank/DDBJ databases">
        <title>Collection of gut derived symbiotic bacterial strains cultured from healthy donors.</title>
        <authorList>
            <person name="Lin H."/>
            <person name="Littmann E."/>
            <person name="Kohout C."/>
            <person name="Pamer E.G."/>
        </authorList>
    </citation>
    <scope>NUCLEOTIDE SEQUENCE</scope>
    <source>
        <strain evidence="2">DFI.7.28A</strain>
    </source>
</reference>
<reference evidence="4 5" key="1">
    <citation type="submission" date="2019-08" db="EMBL/GenBank/DDBJ databases">
        <authorList>
            <person name="Duncan S."/>
            <person name="Walker A."/>
        </authorList>
    </citation>
    <scope>NUCLEOTIDE SEQUENCE [LARGE SCALE GENOMIC DNA]</scope>
    <source>
        <strain evidence="4 5">L2-21</strain>
    </source>
</reference>
<dbReference type="Proteomes" id="UP001197741">
    <property type="component" value="Unassembled WGS sequence"/>
</dbReference>
<evidence type="ECO:0000313" key="3">
    <source>
        <dbReference type="EMBL" id="NSC27692.1"/>
    </source>
</evidence>
<dbReference type="OrthoDB" id="9795582at2"/>
<dbReference type="GO" id="GO:0009401">
    <property type="term" value="P:phosphoenolpyruvate-dependent sugar phosphotransferase system"/>
    <property type="evidence" value="ECO:0007669"/>
    <property type="project" value="InterPro"/>
</dbReference>
<name>A0A5S4VE03_9FIRM</name>
<keyword evidence="1" id="KW-1133">Transmembrane helix</keyword>
<dbReference type="InterPro" id="IPR050303">
    <property type="entry name" value="GatZ_KbaZ_carbometab"/>
</dbReference>
<dbReference type="Proteomes" id="UP000324325">
    <property type="component" value="Unassembled WGS sequence"/>
</dbReference>
<proteinExistence type="predicted"/>
<comment type="caution">
    <text evidence="4">The sequence shown here is derived from an EMBL/GenBank/DDBJ whole genome shotgun (WGS) entry which is preliminary data.</text>
</comment>
<dbReference type="PANTHER" id="PTHR32502">
    <property type="entry name" value="N-ACETYLGALACTOSAMINE PERMEASE II COMPONENT-RELATED"/>
    <property type="match status" value="1"/>
</dbReference>
<feature type="transmembrane region" description="Helical" evidence="1">
    <location>
        <begin position="125"/>
        <end position="150"/>
    </location>
</feature>
<organism evidence="4 5">
    <name type="scientific">Agathobacter rectalis</name>
    <dbReference type="NCBI Taxonomy" id="39491"/>
    <lineage>
        <taxon>Bacteria</taxon>
        <taxon>Bacillati</taxon>
        <taxon>Bacillota</taxon>
        <taxon>Clostridia</taxon>
        <taxon>Lachnospirales</taxon>
        <taxon>Lachnospiraceae</taxon>
        <taxon>Agathobacter</taxon>
    </lineage>
</organism>
<keyword evidence="1" id="KW-0472">Membrane</keyword>
<accession>A0A5S4VE03</accession>
<evidence type="ECO:0000313" key="5">
    <source>
        <dbReference type="Proteomes" id="UP000324325"/>
    </source>
</evidence>
<feature type="transmembrane region" description="Helical" evidence="1">
    <location>
        <begin position="253"/>
        <end position="273"/>
    </location>
</feature>
<gene>
    <name evidence="4" type="ORF">FYL37_09815</name>
    <name evidence="3" type="ORF">G4319_10115</name>
    <name evidence="2" type="ORF">LIZ82_09860</name>
</gene>
<dbReference type="PANTHER" id="PTHR32502:SF23">
    <property type="entry name" value="TRANSPORT PROTEIN, PTS SYSTEM"/>
    <property type="match status" value="1"/>
</dbReference>
<feature type="transmembrane region" description="Helical" evidence="1">
    <location>
        <begin position="225"/>
        <end position="246"/>
    </location>
</feature>